<dbReference type="Proteomes" id="UP001217089">
    <property type="component" value="Unassembled WGS sequence"/>
</dbReference>
<dbReference type="SUPFAM" id="SSF103025">
    <property type="entry name" value="Folate-binding domain"/>
    <property type="match status" value="1"/>
</dbReference>
<feature type="domain" description="CAF17 C-terminal" evidence="5">
    <location>
        <begin position="284"/>
        <end position="358"/>
    </location>
</feature>
<reference evidence="6 7" key="1">
    <citation type="submission" date="2022-12" db="EMBL/GenBank/DDBJ databases">
        <title>Chromosome-level genome of Tegillarca granosa.</title>
        <authorList>
            <person name="Kim J."/>
        </authorList>
    </citation>
    <scope>NUCLEOTIDE SEQUENCE [LARGE SCALE GENOMIC DNA]</scope>
    <source>
        <strain evidence="6">Teg-2019</strain>
        <tissue evidence="6">Adductor muscle</tissue>
    </source>
</reference>
<evidence type="ECO:0000256" key="1">
    <source>
        <dbReference type="ARBA" id="ARBA00004173"/>
    </source>
</evidence>
<dbReference type="PANTHER" id="PTHR22602:SF0">
    <property type="entry name" value="TRANSFERASE CAF17, MITOCHONDRIAL-RELATED"/>
    <property type="match status" value="1"/>
</dbReference>
<feature type="domain" description="GCVT N-terminal" evidence="4">
    <location>
        <begin position="70"/>
        <end position="167"/>
    </location>
</feature>
<evidence type="ECO:0000256" key="2">
    <source>
        <dbReference type="ARBA" id="ARBA00022946"/>
    </source>
</evidence>
<evidence type="ECO:0000259" key="4">
    <source>
        <dbReference type="Pfam" id="PF01571"/>
    </source>
</evidence>
<dbReference type="Pfam" id="PF25455">
    <property type="entry name" value="Beta-barrel_CAF17_C"/>
    <property type="match status" value="1"/>
</dbReference>
<comment type="caution">
    <text evidence="6">The sequence shown here is derived from an EMBL/GenBank/DDBJ whole genome shotgun (WGS) entry which is preliminary data.</text>
</comment>
<dbReference type="InterPro" id="IPR006222">
    <property type="entry name" value="GCVT_N"/>
</dbReference>
<dbReference type="InterPro" id="IPR017703">
    <property type="entry name" value="YgfZ/GCV_T_CS"/>
</dbReference>
<dbReference type="PROSITE" id="PS51257">
    <property type="entry name" value="PROKAR_LIPOPROTEIN"/>
    <property type="match status" value="1"/>
</dbReference>
<dbReference type="InterPro" id="IPR045179">
    <property type="entry name" value="YgfZ/GcvT"/>
</dbReference>
<keyword evidence="3" id="KW-0496">Mitochondrion</keyword>
<dbReference type="Gene3D" id="3.30.1360.120">
    <property type="entry name" value="Probable tRNA modification gtpase trme, domain 1"/>
    <property type="match status" value="1"/>
</dbReference>
<name>A0ABQ9FD84_TEGGR</name>
<gene>
    <name evidence="6" type="ORF">KUTeg_007423</name>
</gene>
<keyword evidence="2" id="KW-0809">Transit peptide</keyword>
<dbReference type="Pfam" id="PF01571">
    <property type="entry name" value="GCV_T"/>
    <property type="match status" value="1"/>
</dbReference>
<protein>
    <submittedName>
        <fullName evidence="6">Uncharacterized protein</fullName>
    </submittedName>
</protein>
<evidence type="ECO:0000313" key="7">
    <source>
        <dbReference type="Proteomes" id="UP001217089"/>
    </source>
</evidence>
<dbReference type="PANTHER" id="PTHR22602">
    <property type="entry name" value="TRANSFERASE CAF17, MITOCHONDRIAL-RELATED"/>
    <property type="match status" value="1"/>
</dbReference>
<accession>A0ABQ9FD84</accession>
<evidence type="ECO:0000256" key="3">
    <source>
        <dbReference type="ARBA" id="ARBA00023128"/>
    </source>
</evidence>
<organism evidence="6 7">
    <name type="scientific">Tegillarca granosa</name>
    <name type="common">Malaysian cockle</name>
    <name type="synonym">Anadara granosa</name>
    <dbReference type="NCBI Taxonomy" id="220873"/>
    <lineage>
        <taxon>Eukaryota</taxon>
        <taxon>Metazoa</taxon>
        <taxon>Spiralia</taxon>
        <taxon>Lophotrochozoa</taxon>
        <taxon>Mollusca</taxon>
        <taxon>Bivalvia</taxon>
        <taxon>Autobranchia</taxon>
        <taxon>Pteriomorphia</taxon>
        <taxon>Arcoida</taxon>
        <taxon>Arcoidea</taxon>
        <taxon>Arcidae</taxon>
        <taxon>Tegillarca</taxon>
    </lineage>
</organism>
<comment type="subcellular location">
    <subcellularLocation>
        <location evidence="1">Mitochondrion</location>
    </subcellularLocation>
</comment>
<dbReference type="NCBIfam" id="TIGR03317">
    <property type="entry name" value="ygfZ_signature"/>
    <property type="match status" value="1"/>
</dbReference>
<sequence length="367" mass="41541">MIIMVKKMGVQFLKRCTSVLMCMPCSSVSCIATFRSQRTLQIRCYQKRLYCSGNSDGPWTVHPLKSRGLLRLKGSDVISYLQGLITNDVTHLGEQCKAMYAMMLNAQGRVLYDLIIYDTKPVNDTELYIECDRCVVTDLIKTMKMYKLRRKVDISDVSQEFTVFGVLPPVQNMENFWELGNLANPKISVQDPRVDKFGWRIVDNDENSVISSFKSESDVNLKEEEIYHEERYKWGIAEGIIDLPPGNCFPLESNLVYMNGVCFAKGCYIGQELTARTYHTGATRKRLMPLVFESHPSELKAGDSISTESGKSAGKFRKAVGNYGFGLMRLANIKGQLLAKTENDINYTLTVQTPSWWPDEGSSDKTT</sequence>
<evidence type="ECO:0000313" key="6">
    <source>
        <dbReference type="EMBL" id="KAJ8315273.1"/>
    </source>
</evidence>
<evidence type="ECO:0000259" key="5">
    <source>
        <dbReference type="Pfam" id="PF25455"/>
    </source>
</evidence>
<dbReference type="InterPro" id="IPR057460">
    <property type="entry name" value="CAF17_C"/>
</dbReference>
<dbReference type="EMBL" id="JARBDR010000337">
    <property type="protein sequence ID" value="KAJ8315273.1"/>
    <property type="molecule type" value="Genomic_DNA"/>
</dbReference>
<dbReference type="InterPro" id="IPR027266">
    <property type="entry name" value="TrmE/GcvT-like"/>
</dbReference>
<keyword evidence="7" id="KW-1185">Reference proteome</keyword>
<proteinExistence type="predicted"/>